<dbReference type="PROSITE" id="PS51175">
    <property type="entry name" value="CBM6"/>
    <property type="match status" value="1"/>
</dbReference>
<dbReference type="Pfam" id="PF02018">
    <property type="entry name" value="CBM_4_9"/>
    <property type="match status" value="1"/>
</dbReference>
<feature type="signal peptide" evidence="7">
    <location>
        <begin position="1"/>
        <end position="25"/>
    </location>
</feature>
<dbReference type="InterPro" id="IPR052176">
    <property type="entry name" value="Glycosyl_Hydrlase_43_Enz"/>
</dbReference>
<keyword evidence="4" id="KW-0378">Hydrolase</keyword>
<dbReference type="InterPro" id="IPR048734">
    <property type="entry name" value="HL_N-beta"/>
</dbReference>
<evidence type="ECO:0000313" key="10">
    <source>
        <dbReference type="Proteomes" id="UP000824109"/>
    </source>
</evidence>
<dbReference type="PANTHER" id="PTHR43772:SF2">
    <property type="entry name" value="PUTATIVE (AFU_ORTHOLOGUE AFUA_2G04480)-RELATED"/>
    <property type="match status" value="1"/>
</dbReference>
<dbReference type="GO" id="GO:0004553">
    <property type="term" value="F:hydrolase activity, hydrolyzing O-glycosyl compounds"/>
    <property type="evidence" value="ECO:0007669"/>
    <property type="project" value="InterPro"/>
</dbReference>
<dbReference type="InterPro" id="IPR003305">
    <property type="entry name" value="CenC_carb-bd"/>
</dbReference>
<dbReference type="Gene3D" id="2.60.120.260">
    <property type="entry name" value="Galactose-binding domain-like"/>
    <property type="match status" value="2"/>
</dbReference>
<dbReference type="InterPro" id="IPR006710">
    <property type="entry name" value="Glyco_hydro_43"/>
</dbReference>
<dbReference type="InterPro" id="IPR008979">
    <property type="entry name" value="Galactose-bd-like_sf"/>
</dbReference>
<evidence type="ECO:0000256" key="3">
    <source>
        <dbReference type="ARBA" id="ARBA00022729"/>
    </source>
</evidence>
<dbReference type="CDD" id="cd04084">
    <property type="entry name" value="CBM6_xylanase-like"/>
    <property type="match status" value="1"/>
</dbReference>
<accession>A0A9D1SF82</accession>
<dbReference type="Proteomes" id="UP000824109">
    <property type="component" value="Unassembled WGS sequence"/>
</dbReference>
<dbReference type="InterPro" id="IPR005084">
    <property type="entry name" value="CBM6"/>
</dbReference>
<keyword evidence="5" id="KW-0119">Carbohydrate metabolism</keyword>
<evidence type="ECO:0000256" key="7">
    <source>
        <dbReference type="SAM" id="SignalP"/>
    </source>
</evidence>
<keyword evidence="6" id="KW-0326">Glycosidase</keyword>
<dbReference type="GO" id="GO:0030246">
    <property type="term" value="F:carbohydrate binding"/>
    <property type="evidence" value="ECO:0007669"/>
    <property type="project" value="InterPro"/>
</dbReference>
<dbReference type="Gene3D" id="2.115.10.20">
    <property type="entry name" value="Glycosyl hydrolase domain, family 43"/>
    <property type="match status" value="1"/>
</dbReference>
<name>A0A9D1SF82_9FIRM</name>
<reference evidence="9" key="1">
    <citation type="submission" date="2020-10" db="EMBL/GenBank/DDBJ databases">
        <authorList>
            <person name="Gilroy R."/>
        </authorList>
    </citation>
    <scope>NUCLEOTIDE SEQUENCE</scope>
    <source>
        <strain evidence="9">USAMLcec3-3695</strain>
    </source>
</reference>
<dbReference type="Pfam" id="PF21461">
    <property type="entry name" value="HL_N-beta"/>
    <property type="match status" value="1"/>
</dbReference>
<protein>
    <submittedName>
        <fullName evidence="9">Family 43 glycosylhydrolase</fullName>
    </submittedName>
</protein>
<evidence type="ECO:0000256" key="6">
    <source>
        <dbReference type="ARBA" id="ARBA00023295"/>
    </source>
</evidence>
<dbReference type="EMBL" id="DVNB01000106">
    <property type="protein sequence ID" value="HIU58204.1"/>
    <property type="molecule type" value="Genomic_DNA"/>
</dbReference>
<keyword evidence="3 7" id="KW-0732">Signal</keyword>
<dbReference type="InterPro" id="IPR003343">
    <property type="entry name" value="Big_2"/>
</dbReference>
<evidence type="ECO:0000256" key="5">
    <source>
        <dbReference type="ARBA" id="ARBA00023277"/>
    </source>
</evidence>
<sequence length="967" mass="105618">MKKKINEVLLSCVTAVGMLQTAVYANNPIVQTRYTADPAPMVSADGETLYLFTSHDEPEGGENGAMYVMNDWNLYSTQDMVNWTDLGVPASYHVFEWSKGDAWAIQTVRGFDGKYYLYAPVRGQSSTAIGVAVADRPEGPYKDALGKPLTEKPNFIDPSVYVDYESERAFIVWGNPDPYFAELNPDMVTFKTQPVRINKTTTAFGTADAGKDRETRYEEGPWIYVRNGYCYLVYAGNGIPEDLEYSVCDNDTFLAWVDTLPKADGTEEYAAVEGPWTYGDVLMPTFDSGTFTNHPGPIDFKGNSYLFYHTAKLPGANGFRRSVAVDEMTYNSDGSIEAVVPTTSGPAKLKNLDPYSRTEAETMAFSEGLETDEYYTNTETGAVTDTFTNEDTKNVYVTGVSSGDYIKVANVDFGSGAGTFTASVASAAKGGEIELRLDSKDGILIGTLPVSYTGGNGVWQEKTAAVSGAEGVRDLYLVFKGEERVEDLFDVDHWRFTQKTDEKTLTAINASIDEYKIDTRDGANTANMTVTAVYSDGTSEDVTSQAQVTSDNITYNNGVITGTSYGDAVIDVSYGGVSEQVRLLVKDMETEEKVASLSVEPESVKLVYGGTPADVTVTAVYEDGHTEDVTLKADYTAADSSVVSAGNGTIAPLKVGSTNVTVSFKGRLGEAKQAVIPVTVTSNMIINGDLETGSTEPWVNYYSTLSVEDEGGNKILKVSDRVSDEEWEQGTANGAHYTFGSELQTGKTYRYSARLKYTEGPDTRDFAMVFWNGWQKYFDDTSWGDEYGGYNLQTVTAAKGEWVTFSGTVTIPEGADLSDEFALGFVTTWVADPTAENDLMDYYIDDVTFADMDAEDPVATEDPGSSEEPDKPLTTVSKAERIGGNIVLTTTASEIITDKVLHVALYDENDKLVRYMQIPTSASEKTAYVVFEDNDSAEYAKVFIWDSIGQMTPSADAETVEIHKIHI</sequence>
<evidence type="ECO:0000259" key="8">
    <source>
        <dbReference type="PROSITE" id="PS51175"/>
    </source>
</evidence>
<dbReference type="SMART" id="SM00606">
    <property type="entry name" value="CBD_IV"/>
    <property type="match status" value="1"/>
</dbReference>
<dbReference type="PANTHER" id="PTHR43772">
    <property type="entry name" value="ENDO-1,4-BETA-XYLANASE"/>
    <property type="match status" value="1"/>
</dbReference>
<dbReference type="Pfam" id="PF04616">
    <property type="entry name" value="Glyco_hydro_43"/>
    <property type="match status" value="1"/>
</dbReference>
<proteinExistence type="inferred from homology"/>
<feature type="domain" description="CBM6" evidence="8">
    <location>
        <begin position="356"/>
        <end position="497"/>
    </location>
</feature>
<dbReference type="InterPro" id="IPR023296">
    <property type="entry name" value="Glyco_hydro_beta-prop_sf"/>
</dbReference>
<dbReference type="Gene3D" id="2.60.40.1080">
    <property type="match status" value="2"/>
</dbReference>
<evidence type="ECO:0000256" key="1">
    <source>
        <dbReference type="ARBA" id="ARBA00009865"/>
    </source>
</evidence>
<reference evidence="9" key="2">
    <citation type="journal article" date="2021" name="PeerJ">
        <title>Extensive microbial diversity within the chicken gut microbiome revealed by metagenomics and culture.</title>
        <authorList>
            <person name="Gilroy R."/>
            <person name="Ravi A."/>
            <person name="Getino M."/>
            <person name="Pursley I."/>
            <person name="Horton D.L."/>
            <person name="Alikhan N.F."/>
            <person name="Baker D."/>
            <person name="Gharbi K."/>
            <person name="Hall N."/>
            <person name="Watson M."/>
            <person name="Adriaenssens E.M."/>
            <person name="Foster-Nyarko E."/>
            <person name="Jarju S."/>
            <person name="Secka A."/>
            <person name="Antonio M."/>
            <person name="Oren A."/>
            <person name="Chaudhuri R.R."/>
            <person name="La Ragione R."/>
            <person name="Hildebrand F."/>
            <person name="Pallen M.J."/>
        </authorList>
    </citation>
    <scope>NUCLEOTIDE SEQUENCE</scope>
    <source>
        <strain evidence="9">USAMLcec3-3695</strain>
    </source>
</reference>
<keyword evidence="2" id="KW-0858">Xylan degradation</keyword>
<evidence type="ECO:0000256" key="4">
    <source>
        <dbReference type="ARBA" id="ARBA00022801"/>
    </source>
</evidence>
<evidence type="ECO:0000313" key="9">
    <source>
        <dbReference type="EMBL" id="HIU58204.1"/>
    </source>
</evidence>
<feature type="chain" id="PRO_5038515161" evidence="7">
    <location>
        <begin position="26"/>
        <end position="967"/>
    </location>
</feature>
<dbReference type="SUPFAM" id="SSF75005">
    <property type="entry name" value="Arabinanase/levansucrase/invertase"/>
    <property type="match status" value="1"/>
</dbReference>
<dbReference type="SUPFAM" id="SSF49785">
    <property type="entry name" value="Galactose-binding domain-like"/>
    <property type="match status" value="2"/>
</dbReference>
<organism evidence="9 10">
    <name type="scientific">Candidatus Ornithomonoglobus merdipullorum</name>
    <dbReference type="NCBI Taxonomy" id="2840895"/>
    <lineage>
        <taxon>Bacteria</taxon>
        <taxon>Bacillati</taxon>
        <taxon>Bacillota</taxon>
        <taxon>Clostridia</taxon>
        <taxon>Candidatus Ornithomonoglobus</taxon>
    </lineage>
</organism>
<comment type="similarity">
    <text evidence="1">Belongs to the glycosyl hydrolase 43 family.</text>
</comment>
<gene>
    <name evidence="9" type="ORF">IAA61_10420</name>
</gene>
<keyword evidence="2" id="KW-0624">Polysaccharide degradation</keyword>
<dbReference type="AlphaFoldDB" id="A0A9D1SF82"/>
<dbReference type="InterPro" id="IPR006584">
    <property type="entry name" value="Cellulose-bd_IV"/>
</dbReference>
<dbReference type="SMART" id="SM00635">
    <property type="entry name" value="BID_2"/>
    <property type="match status" value="2"/>
</dbReference>
<comment type="caution">
    <text evidence="9">The sequence shown here is derived from an EMBL/GenBank/DDBJ whole genome shotgun (WGS) entry which is preliminary data.</text>
</comment>
<dbReference type="Pfam" id="PF03422">
    <property type="entry name" value="CBM_6"/>
    <property type="match status" value="1"/>
</dbReference>
<evidence type="ECO:0000256" key="2">
    <source>
        <dbReference type="ARBA" id="ARBA00022651"/>
    </source>
</evidence>
<dbReference type="GO" id="GO:0045493">
    <property type="term" value="P:xylan catabolic process"/>
    <property type="evidence" value="ECO:0007669"/>
    <property type="project" value="UniProtKB-KW"/>
</dbReference>